<proteinExistence type="predicted"/>
<reference evidence="1 2" key="1">
    <citation type="journal article" date="2019" name="Int. J. Syst. Evol. Microbiol.">
        <title>The Global Catalogue of Microorganisms (GCM) 10K type strain sequencing project: providing services to taxonomists for standard genome sequencing and annotation.</title>
        <authorList>
            <consortium name="The Broad Institute Genomics Platform"/>
            <consortium name="The Broad Institute Genome Sequencing Center for Infectious Disease"/>
            <person name="Wu L."/>
            <person name="Ma J."/>
        </authorList>
    </citation>
    <scope>NUCLEOTIDE SEQUENCE [LARGE SCALE GENOMIC DNA]</scope>
    <source>
        <strain evidence="1 2">CGMCC 1.12125</strain>
    </source>
</reference>
<dbReference type="Pfam" id="PF01874">
    <property type="entry name" value="CitG"/>
    <property type="match status" value="1"/>
</dbReference>
<dbReference type="GO" id="GO:0016757">
    <property type="term" value="F:glycosyltransferase activity"/>
    <property type="evidence" value="ECO:0007669"/>
    <property type="project" value="UniProtKB-KW"/>
</dbReference>
<sequence>MTDDSDAPAAPPERTVVQNAELALLLEVTGTPKPGNVDRAHEYDDLRFEHFVVGAVGARPGLRLAADGERLGRAFERAVAGMSRQSGGNTQFGALLALVPLVQAAATGDLTRERAGEIAAATTVDDAADFYRAFEHVSVAVDDPPDGLEPLDVRRGSGAVPALRERQLTLYDVMERSAEVDGIAREWTGEFERTFHAADRLLALDGSVADRAARVFLELLAAEQDTFVAIQHDRATAEEATERASAALEGDTDPWTLADEFVAEDVNPGTTADLTAAALFVALERGLDV</sequence>
<dbReference type="InterPro" id="IPR002736">
    <property type="entry name" value="CitG"/>
</dbReference>
<keyword evidence="2" id="KW-1185">Reference proteome</keyword>
<accession>A0ABD6CHC0</accession>
<gene>
    <name evidence="1" type="ORF">ACFR9U_18360</name>
</gene>
<dbReference type="EC" id="2.4.2.52" evidence="1"/>
<dbReference type="Gene3D" id="1.10.4200.10">
    <property type="entry name" value="Triphosphoribosyl-dephospho-CoA protein"/>
    <property type="match status" value="1"/>
</dbReference>
<evidence type="ECO:0000313" key="1">
    <source>
        <dbReference type="EMBL" id="MFD1588946.1"/>
    </source>
</evidence>
<comment type="caution">
    <text evidence="1">The sequence shown here is derived from an EMBL/GenBank/DDBJ whole genome shotgun (WGS) entry which is preliminary data.</text>
</comment>
<keyword evidence="1" id="KW-0808">Transferase</keyword>
<evidence type="ECO:0000313" key="2">
    <source>
        <dbReference type="Proteomes" id="UP001597119"/>
    </source>
</evidence>
<dbReference type="PANTHER" id="PTHR42280:SF1">
    <property type="entry name" value="CITG FAMILY PROTEIN"/>
    <property type="match status" value="1"/>
</dbReference>
<organism evidence="1 2">
    <name type="scientific">Halorientalis brevis</name>
    <dbReference type="NCBI Taxonomy" id="1126241"/>
    <lineage>
        <taxon>Archaea</taxon>
        <taxon>Methanobacteriati</taxon>
        <taxon>Methanobacteriota</taxon>
        <taxon>Stenosarchaea group</taxon>
        <taxon>Halobacteria</taxon>
        <taxon>Halobacteriales</taxon>
        <taxon>Haloarculaceae</taxon>
        <taxon>Halorientalis</taxon>
    </lineage>
</organism>
<dbReference type="RefSeq" id="WP_247378599.1">
    <property type="nucleotide sequence ID" value="NZ_JALLGV010000005.1"/>
</dbReference>
<keyword evidence="1" id="KW-0328">Glycosyltransferase</keyword>
<name>A0ABD6CHC0_9EURY</name>
<dbReference type="EMBL" id="JBHUDJ010000014">
    <property type="protein sequence ID" value="MFD1588946.1"/>
    <property type="molecule type" value="Genomic_DNA"/>
</dbReference>
<dbReference type="Proteomes" id="UP001597119">
    <property type="component" value="Unassembled WGS sequence"/>
</dbReference>
<dbReference type="AlphaFoldDB" id="A0ABD6CHC0"/>
<dbReference type="GO" id="GO:0046917">
    <property type="term" value="F:triphosphoribosyl-dephospho-CoA synthase activity"/>
    <property type="evidence" value="ECO:0007669"/>
    <property type="project" value="UniProtKB-EC"/>
</dbReference>
<protein>
    <submittedName>
        <fullName evidence="1">Triphosphoribosyl-dephospho-CoA synthase</fullName>
        <ecNumber evidence="1">2.4.2.52</ecNumber>
    </submittedName>
</protein>
<dbReference type="PANTHER" id="PTHR42280">
    <property type="entry name" value="CITG FAMILY PROTEIN"/>
    <property type="match status" value="1"/>
</dbReference>